<comment type="caution">
    <text evidence="2">The sequence shown here is derived from an EMBL/GenBank/DDBJ whole genome shotgun (WGS) entry which is preliminary data.</text>
</comment>
<evidence type="ECO:0000313" key="2">
    <source>
        <dbReference type="EMBL" id="OBS29494.1"/>
    </source>
</evidence>
<dbReference type="Proteomes" id="UP000091967">
    <property type="component" value="Unassembled WGS sequence"/>
</dbReference>
<accession>A0A1B8B9T8</accession>
<dbReference type="AlphaFoldDB" id="A0A1B8B9T8"/>
<feature type="compositionally biased region" description="Basic residues" evidence="1">
    <location>
        <begin position="290"/>
        <end position="310"/>
    </location>
</feature>
<sequence>MAERVKKKEKLHDLMDTFLDRDRPGDSQLEAALESLLAADRAFEKPESDLESTKEFRYECAARIQERIRTLYYYKDYQQTVVEVAIILDVPRTCLEPKGWLDPDQDASTLQGKLFDIGWLVGHFLLKFKEDREDTQSTDVTVPGSGANAQRPVSQRRDEKDVCRDRDGRKCIQLGTSSGEAAHILPFSWNKDETSLIWTVQFLSASQAFFSFATYNDLSKRLTVRGEFGTSDRHWNMVNLDDGMQSYWSRALFGLECVGIQKKTSPAQVDPAPDLQSQGPIPKPKVPAPKGKRHSSNNKRRVQKAGRRASKAKDPVPQTDEWEVQIKFHWLNRRWGKPNTIMNIHSGQDSMASFAESQINFLKEGCPPPTFENDTIGAVRVKDTLISGHLFTVTMPSLEDATSCKLMLDLQWVLIRIAAMSGAVGYPELLRPPPPVPTSVTFSTWRSLVGSRNDNPFQVLGYKDQ</sequence>
<keyword evidence="3" id="KW-1185">Reference proteome</keyword>
<organism evidence="2 3">
    <name type="scientific">Fusarium poae</name>
    <dbReference type="NCBI Taxonomy" id="36050"/>
    <lineage>
        <taxon>Eukaryota</taxon>
        <taxon>Fungi</taxon>
        <taxon>Dikarya</taxon>
        <taxon>Ascomycota</taxon>
        <taxon>Pezizomycotina</taxon>
        <taxon>Sordariomycetes</taxon>
        <taxon>Hypocreomycetidae</taxon>
        <taxon>Hypocreales</taxon>
        <taxon>Nectriaceae</taxon>
        <taxon>Fusarium</taxon>
    </lineage>
</organism>
<evidence type="ECO:0000256" key="1">
    <source>
        <dbReference type="SAM" id="MobiDB-lite"/>
    </source>
</evidence>
<reference evidence="2 3" key="1">
    <citation type="submission" date="2016-06" db="EMBL/GenBank/DDBJ databases">
        <title>Living apart together: crosstalk between the core and supernumerary genomes in a fungal plant pathogen.</title>
        <authorList>
            <person name="Vanheule A."/>
            <person name="Audenaert K."/>
            <person name="Warris S."/>
            <person name="Van De Geest H."/>
            <person name="Schijlen E."/>
            <person name="Hofte M."/>
            <person name="De Saeger S."/>
            <person name="Haesaert G."/>
            <person name="Waalwijk C."/>
            <person name="Van Der Lee T."/>
        </authorList>
    </citation>
    <scope>NUCLEOTIDE SEQUENCE [LARGE SCALE GENOMIC DNA]</scope>
    <source>
        <strain evidence="2 3">2516</strain>
    </source>
</reference>
<name>A0A1B8B9T8_FUSPO</name>
<proteinExistence type="predicted"/>
<evidence type="ECO:0000313" key="3">
    <source>
        <dbReference type="Proteomes" id="UP000091967"/>
    </source>
</evidence>
<dbReference type="EMBL" id="LYXU01000001">
    <property type="protein sequence ID" value="OBS29494.1"/>
    <property type="molecule type" value="Genomic_DNA"/>
</dbReference>
<evidence type="ECO:0008006" key="4">
    <source>
        <dbReference type="Google" id="ProtNLM"/>
    </source>
</evidence>
<protein>
    <recommendedName>
        <fullName evidence="4">HNH nuclease domain-containing protein</fullName>
    </recommendedName>
</protein>
<feature type="region of interest" description="Disordered" evidence="1">
    <location>
        <begin position="265"/>
        <end position="318"/>
    </location>
</feature>
<gene>
    <name evidence="2" type="ORF">FPOA_03431</name>
</gene>